<proteinExistence type="predicted"/>
<dbReference type="Proteomes" id="UP000193083">
    <property type="component" value="Unassembled WGS sequence"/>
</dbReference>
<feature type="coiled-coil region" evidence="6">
    <location>
        <begin position="209"/>
        <end position="400"/>
    </location>
</feature>
<keyword evidence="3 7" id="KW-0812">Transmembrane</keyword>
<evidence type="ECO:0000256" key="7">
    <source>
        <dbReference type="SAM" id="Phobius"/>
    </source>
</evidence>
<keyword evidence="5 7" id="KW-0472">Membrane</keyword>
<dbReference type="GO" id="GO:0005886">
    <property type="term" value="C:plasma membrane"/>
    <property type="evidence" value="ECO:0007669"/>
    <property type="project" value="UniProtKB-SubCell"/>
</dbReference>
<dbReference type="Pfam" id="PF02706">
    <property type="entry name" value="Wzz"/>
    <property type="match status" value="1"/>
</dbReference>
<dbReference type="PANTHER" id="PTHR32309">
    <property type="entry name" value="TYROSINE-PROTEIN KINASE"/>
    <property type="match status" value="1"/>
</dbReference>
<feature type="transmembrane region" description="Helical" evidence="7">
    <location>
        <begin position="28"/>
        <end position="46"/>
    </location>
</feature>
<organism evidence="9 10">
    <name type="scientific">Mesorhizobium australicum</name>
    <dbReference type="NCBI Taxonomy" id="536018"/>
    <lineage>
        <taxon>Bacteria</taxon>
        <taxon>Pseudomonadati</taxon>
        <taxon>Pseudomonadota</taxon>
        <taxon>Alphaproteobacteria</taxon>
        <taxon>Hyphomicrobiales</taxon>
        <taxon>Phyllobacteriaceae</taxon>
        <taxon>Mesorhizobium</taxon>
    </lineage>
</organism>
<dbReference type="OrthoDB" id="7786248at2"/>
<sequence length="728" mass="77975">MSGSAVRGSDVDVDLGTLFASIVRDWKLILAVTIAVTGLAFLLAWLSTPHYRAETRILIETTESVFTRPTPAGESDRPILDEEGVTSQVEVIASSDLLKQVAAKLELGKLKEFDEQANMGLVGRLMVLVGLKSDPGGIAAEDRVLKTMREKLRVYRVERSRVIVVDFSSEDPKLAAAVPNAIADAYLAMQQEAKLKSNASATDWLEPEIADLRERVKQAETKVAEFRAQSDLLVGQNNSALATQQLSEMSTELSRIRAARATAEANAQSLRDAINSGRSLDTMPDVISSPLIQRLRERQVQLNTDIADLSTTLLGNHPRIKSLRSQLADLDGQIKNEARNILRGLETEAETAKLREAKLVANLNNVKAESARVGDKEVELRALEREAAAQRELLESYLTRYREAASRGDRSYLPADARIFSRATVPFDPYFPKIVPIVGAAFVGSLLVMAIITLLRELFSGRAMRPAAEGRIEPVEHVSMPAATAIEPEAAVVPEPAVQPASPPEPPPVIPAPVVAEKPVPARVRIAPNDNRLSVSAAAERLISSGAVRAIFVSPEGDEGAASAVLVAREVSDSGLRVALVDLTSSGAASMPMLETTAVPGITNLLTAESQFSHVIHADIYSDCHVIPVGTANPARAMRAAERLPIILNSLGSAYDLVVVECGPADAAGIRRLVGEGTQVFVSALELGDSAVDATAADLRSGGYGDIELVKPEAFENPTPNVPNRSAA</sequence>
<evidence type="ECO:0000256" key="2">
    <source>
        <dbReference type="ARBA" id="ARBA00022475"/>
    </source>
</evidence>
<keyword evidence="6" id="KW-0175">Coiled coil</keyword>
<dbReference type="GO" id="GO:0004713">
    <property type="term" value="F:protein tyrosine kinase activity"/>
    <property type="evidence" value="ECO:0007669"/>
    <property type="project" value="TreeGrafter"/>
</dbReference>
<keyword evidence="10" id="KW-1185">Reference proteome</keyword>
<dbReference type="InterPro" id="IPR027417">
    <property type="entry name" value="P-loop_NTPase"/>
</dbReference>
<dbReference type="PANTHER" id="PTHR32309:SF13">
    <property type="entry name" value="FERRIC ENTEROBACTIN TRANSPORT PROTEIN FEPE"/>
    <property type="match status" value="1"/>
</dbReference>
<evidence type="ECO:0000256" key="4">
    <source>
        <dbReference type="ARBA" id="ARBA00022989"/>
    </source>
</evidence>
<reference evidence="9 10" key="1">
    <citation type="submission" date="2017-04" db="EMBL/GenBank/DDBJ databases">
        <authorList>
            <person name="Afonso C.L."/>
            <person name="Miller P.J."/>
            <person name="Scott M.A."/>
            <person name="Spackman E."/>
            <person name="Goraichik I."/>
            <person name="Dimitrov K.M."/>
            <person name="Suarez D.L."/>
            <person name="Swayne D.E."/>
        </authorList>
    </citation>
    <scope>NUCLEOTIDE SEQUENCE [LARGE SCALE GENOMIC DNA]</scope>
    <source>
        <strain evidence="9 10">B5P</strain>
    </source>
</reference>
<keyword evidence="4 7" id="KW-1133">Transmembrane helix</keyword>
<evidence type="ECO:0000313" key="10">
    <source>
        <dbReference type="Proteomes" id="UP000193083"/>
    </source>
</evidence>
<gene>
    <name evidence="9" type="ORF">SAMN02982922_3105</name>
</gene>
<evidence type="ECO:0000313" key="9">
    <source>
        <dbReference type="EMBL" id="SMH44740.1"/>
    </source>
</evidence>
<comment type="subcellular location">
    <subcellularLocation>
        <location evidence="1">Cell membrane</location>
        <topology evidence="1">Multi-pass membrane protein</topology>
    </subcellularLocation>
</comment>
<feature type="transmembrane region" description="Helical" evidence="7">
    <location>
        <begin position="434"/>
        <end position="455"/>
    </location>
</feature>
<dbReference type="InterPro" id="IPR003856">
    <property type="entry name" value="LPS_length_determ_N"/>
</dbReference>
<protein>
    <submittedName>
        <fullName evidence="9">Exopolysaccharide transport protein family</fullName>
    </submittedName>
</protein>
<dbReference type="InterPro" id="IPR005700">
    <property type="entry name" value="EPS_ExoP-like"/>
</dbReference>
<feature type="domain" description="Polysaccharide chain length determinant N-terminal" evidence="8">
    <location>
        <begin position="12"/>
        <end position="105"/>
    </location>
</feature>
<dbReference type="RefSeq" id="WP_085464969.1">
    <property type="nucleotide sequence ID" value="NZ_FXBL01000004.1"/>
</dbReference>
<dbReference type="SUPFAM" id="SSF52540">
    <property type="entry name" value="P-loop containing nucleoside triphosphate hydrolases"/>
    <property type="match status" value="1"/>
</dbReference>
<dbReference type="InterPro" id="IPR050445">
    <property type="entry name" value="Bact_polysacc_biosynth/exp"/>
</dbReference>
<evidence type="ECO:0000256" key="1">
    <source>
        <dbReference type="ARBA" id="ARBA00004651"/>
    </source>
</evidence>
<dbReference type="Gene3D" id="3.40.50.300">
    <property type="entry name" value="P-loop containing nucleotide triphosphate hydrolases"/>
    <property type="match status" value="1"/>
</dbReference>
<accession>A0A1X7P1S3</accession>
<evidence type="ECO:0000256" key="5">
    <source>
        <dbReference type="ARBA" id="ARBA00023136"/>
    </source>
</evidence>
<dbReference type="AlphaFoldDB" id="A0A1X7P1S3"/>
<dbReference type="EMBL" id="FXBL01000004">
    <property type="protein sequence ID" value="SMH44740.1"/>
    <property type="molecule type" value="Genomic_DNA"/>
</dbReference>
<evidence type="ECO:0000259" key="8">
    <source>
        <dbReference type="Pfam" id="PF02706"/>
    </source>
</evidence>
<dbReference type="NCBIfam" id="TIGR01005">
    <property type="entry name" value="eps_transp_fam"/>
    <property type="match status" value="1"/>
</dbReference>
<name>A0A1X7P1S3_9HYPH</name>
<evidence type="ECO:0000256" key="6">
    <source>
        <dbReference type="SAM" id="Coils"/>
    </source>
</evidence>
<keyword evidence="2" id="KW-1003">Cell membrane</keyword>
<evidence type="ECO:0000256" key="3">
    <source>
        <dbReference type="ARBA" id="ARBA00022692"/>
    </source>
</evidence>